<protein>
    <submittedName>
        <fullName evidence="2">Uncharacterized protein</fullName>
    </submittedName>
</protein>
<keyword evidence="3" id="KW-1185">Reference proteome</keyword>
<dbReference type="OrthoDB" id="2558149at2759"/>
<reference evidence="2 3" key="1">
    <citation type="submission" date="2018-03" db="EMBL/GenBank/DDBJ databases">
        <authorList>
            <person name="Guldener U."/>
        </authorList>
    </citation>
    <scope>NUCLEOTIDE SEQUENCE [LARGE SCALE GENOMIC DNA]</scope>
    <source>
        <strain evidence="2 3">NBRC100155</strain>
    </source>
</reference>
<feature type="compositionally biased region" description="Low complexity" evidence="1">
    <location>
        <begin position="9"/>
        <end position="20"/>
    </location>
</feature>
<evidence type="ECO:0000313" key="2">
    <source>
        <dbReference type="EMBL" id="SPO27424.1"/>
    </source>
</evidence>
<sequence length="335" mass="37785">MYPGGQGSGWPQQQTGGWQPYEVNGNLIPSGPLHPGVSDTHNWPGVPAPQYTHPSAYSPNPVFGHPRYSASLFEQPPPSPNPELEETMLAAYLRDLEQHGDNDHATSMVQDSNDKLYEASTLPAEVHLPHGHIDPYAALRTNSHLLYQGSDDGSASSHVMPASVTEGLRTFYAPTGPHYLRQIDYLPEISKTHKKRIKIVKIKDKQPQQMINQQIFDGKLTWLDPEDYPRINTRLSSRSPYHQQHRPLPMRNIPAFDELTPYDAKVVMTDHIPSRAKSKFGPDPRLAGKVYHLFWGLPDNPQNPEVRLYGMGYLEPNQFASVDKHLKEVLQRFPA</sequence>
<proteinExistence type="predicted"/>
<dbReference type="AlphaFoldDB" id="A0A5C3E9T2"/>
<dbReference type="EMBL" id="OOIN01000017">
    <property type="protein sequence ID" value="SPO27424.1"/>
    <property type="molecule type" value="Genomic_DNA"/>
</dbReference>
<gene>
    <name evidence="2" type="ORF">UTRI_10541</name>
</gene>
<name>A0A5C3E9T2_9BASI</name>
<dbReference type="Proteomes" id="UP000324022">
    <property type="component" value="Unassembled WGS sequence"/>
</dbReference>
<accession>A0A5C3E9T2</accession>
<evidence type="ECO:0000256" key="1">
    <source>
        <dbReference type="SAM" id="MobiDB-lite"/>
    </source>
</evidence>
<feature type="region of interest" description="Disordered" evidence="1">
    <location>
        <begin position="1"/>
        <end position="46"/>
    </location>
</feature>
<organism evidence="2 3">
    <name type="scientific">Ustilago trichophora</name>
    <dbReference type="NCBI Taxonomy" id="86804"/>
    <lineage>
        <taxon>Eukaryota</taxon>
        <taxon>Fungi</taxon>
        <taxon>Dikarya</taxon>
        <taxon>Basidiomycota</taxon>
        <taxon>Ustilaginomycotina</taxon>
        <taxon>Ustilaginomycetes</taxon>
        <taxon>Ustilaginales</taxon>
        <taxon>Ustilaginaceae</taxon>
        <taxon>Ustilago</taxon>
    </lineage>
</organism>
<evidence type="ECO:0000313" key="3">
    <source>
        <dbReference type="Proteomes" id="UP000324022"/>
    </source>
</evidence>